<protein>
    <submittedName>
        <fullName evidence="1">DUF2505 domain-containing protein</fullName>
    </submittedName>
</protein>
<dbReference type="RefSeq" id="WP_155871479.1">
    <property type="nucleotide sequence ID" value="NZ_CP168248.1"/>
</dbReference>
<reference evidence="2 3" key="1">
    <citation type="submission" date="2019-11" db="EMBL/GenBank/DDBJ databases">
        <authorList>
            <person name="Brisse S."/>
        </authorList>
    </citation>
    <scope>NUCLEOTIDE SEQUENCE [LARGE SCALE GENOMIC DNA]</scope>
    <source>
        <strain evidence="2">FRC0190</strain>
    </source>
</reference>
<dbReference type="AlphaFoldDB" id="A0A6I8MFA8"/>
<organism evidence="2 3">
    <name type="scientific">Corynebacterium rouxii</name>
    <dbReference type="NCBI Taxonomy" id="2719119"/>
    <lineage>
        <taxon>Bacteria</taxon>
        <taxon>Bacillati</taxon>
        <taxon>Actinomycetota</taxon>
        <taxon>Actinomycetes</taxon>
        <taxon>Mycobacteriales</taxon>
        <taxon>Corynebacteriaceae</taxon>
        <taxon>Corynebacterium</taxon>
    </lineage>
</organism>
<dbReference type="Pfam" id="PF10698">
    <property type="entry name" value="DUF2505"/>
    <property type="match status" value="1"/>
</dbReference>
<proteinExistence type="predicted"/>
<evidence type="ECO:0000313" key="1">
    <source>
        <dbReference type="EMBL" id="MDT9410251.1"/>
    </source>
</evidence>
<keyword evidence="4" id="KW-1185">Reference proteome</keyword>
<evidence type="ECO:0000313" key="4">
    <source>
        <dbReference type="Proteomes" id="UP001265983"/>
    </source>
</evidence>
<dbReference type="InterPro" id="IPR019639">
    <property type="entry name" value="DUF2505"/>
</dbReference>
<evidence type="ECO:0000313" key="2">
    <source>
        <dbReference type="EMBL" id="VZH84358.1"/>
    </source>
</evidence>
<dbReference type="EMBL" id="LR738855">
    <property type="protein sequence ID" value="VZH84358.1"/>
    <property type="molecule type" value="Genomic_DNA"/>
</dbReference>
<gene>
    <name evidence="2" type="ORF">FRC0190_00381</name>
    <name evidence="1" type="ORF">P8T80_02430</name>
</gene>
<name>A0A6I8MFA8_9CORY</name>
<dbReference type="KEGG" id="crf:FRC0190_00381"/>
<accession>A0A6I8MFA8</accession>
<dbReference type="EMBL" id="JARUHM010000005">
    <property type="protein sequence ID" value="MDT9410251.1"/>
    <property type="molecule type" value="Genomic_DNA"/>
</dbReference>
<sequence length="167" mass="17851">MTTRSENIVTINQPVEKVHAALTNPAYWDFIVKNLSPEPGEVHEFTEANGGAVATLFEVLPQELLPEAIRAMISQALKVKRVVTVGGLNGTSAPLSYTADVKGTPVDFKGEIAMNGLGNTTTLSYANEITVNIPLMGAAIEPKVGQALGDLFQNEGDLTSKWISENL</sequence>
<evidence type="ECO:0000313" key="3">
    <source>
        <dbReference type="Proteomes" id="UP000423525"/>
    </source>
</evidence>
<dbReference type="Proteomes" id="UP001265983">
    <property type="component" value="Unassembled WGS sequence"/>
</dbReference>
<reference evidence="1 4" key="2">
    <citation type="submission" date="2023-03" db="EMBL/GenBank/DDBJ databases">
        <title>Whole genome sequence of the first Corynebacterium rouxii strains isolated in Brazil: a recent member of Corynebacterium diphtheriae complex.</title>
        <authorList>
            <person name="Vieira V."/>
            <person name="Ramos J.N."/>
            <person name="Araujo M.R.B."/>
            <person name="Baio P.V."/>
            <person name="Sant'Anna L.O."/>
            <person name="Veras J.F.C."/>
            <person name="Vieira E.M.D."/>
            <person name="Sousa M.A.B."/>
            <person name="Camargo C.H."/>
            <person name="Sacchi C.T."/>
            <person name="Campos K.R."/>
            <person name="Santos M.B.N."/>
            <person name="Bokermann S."/>
            <person name="Alvim L.B."/>
            <person name="Santos L.S."/>
            <person name="Mattos-Guaraldi A.L."/>
        </authorList>
    </citation>
    <scope>NUCLEOTIDE SEQUENCE [LARGE SCALE GENOMIC DNA]</scope>
    <source>
        <strain evidence="1 4">70862</strain>
    </source>
</reference>
<dbReference type="Proteomes" id="UP000423525">
    <property type="component" value="Chromosome"/>
</dbReference>